<dbReference type="PANTHER" id="PTHR43811">
    <property type="entry name" value="FKBP-TYPE PEPTIDYL-PROLYL CIS-TRANS ISOMERASE FKPA"/>
    <property type="match status" value="1"/>
</dbReference>
<evidence type="ECO:0000256" key="4">
    <source>
        <dbReference type="ARBA" id="ARBA00023235"/>
    </source>
</evidence>
<keyword evidence="4 5" id="KW-0413">Isomerase</keyword>
<reference evidence="9" key="1">
    <citation type="journal article" date="2014" name="Int. J. Syst. Evol. Microbiol.">
        <title>Complete genome sequence of Corynebacterium casei LMG S-19264T (=DSM 44701T), isolated from a smear-ripened cheese.</title>
        <authorList>
            <consortium name="US DOE Joint Genome Institute (JGI-PGF)"/>
            <person name="Walter F."/>
            <person name="Albersmeier A."/>
            <person name="Kalinowski J."/>
            <person name="Ruckert C."/>
        </authorList>
    </citation>
    <scope>NUCLEOTIDE SEQUENCE</scope>
    <source>
        <strain evidence="9">KCTC 32255</strain>
    </source>
</reference>
<dbReference type="InterPro" id="IPR046357">
    <property type="entry name" value="PPIase_dom_sf"/>
</dbReference>
<keyword evidence="10" id="KW-1185">Reference proteome</keyword>
<dbReference type="GO" id="GO:0003755">
    <property type="term" value="F:peptidyl-prolyl cis-trans isomerase activity"/>
    <property type="evidence" value="ECO:0007669"/>
    <property type="project" value="UniProtKB-UniRule"/>
</dbReference>
<dbReference type="SUPFAM" id="SSF54534">
    <property type="entry name" value="FKBP-like"/>
    <property type="match status" value="1"/>
</dbReference>
<dbReference type="RefSeq" id="WP_229814029.1">
    <property type="nucleotide sequence ID" value="NZ_BMZA01000007.1"/>
</dbReference>
<organism evidence="9 10">
    <name type="scientific">Novosphingobium colocasiae</name>
    <dbReference type="NCBI Taxonomy" id="1256513"/>
    <lineage>
        <taxon>Bacteria</taxon>
        <taxon>Pseudomonadati</taxon>
        <taxon>Pseudomonadota</taxon>
        <taxon>Alphaproteobacteria</taxon>
        <taxon>Sphingomonadales</taxon>
        <taxon>Sphingomonadaceae</taxon>
        <taxon>Novosphingobium</taxon>
    </lineage>
</organism>
<protein>
    <recommendedName>
        <fullName evidence="6">Peptidyl-prolyl cis-trans isomerase</fullName>
        <ecNumber evidence="6">5.2.1.8</ecNumber>
    </recommendedName>
</protein>
<dbReference type="InterPro" id="IPR001179">
    <property type="entry name" value="PPIase_FKBP_dom"/>
</dbReference>
<dbReference type="Pfam" id="PF00254">
    <property type="entry name" value="FKBP_C"/>
    <property type="match status" value="1"/>
</dbReference>
<dbReference type="EC" id="5.2.1.8" evidence="6"/>
<evidence type="ECO:0000313" key="9">
    <source>
        <dbReference type="EMBL" id="GGZ06476.1"/>
    </source>
</evidence>
<name>A0A918PFY3_9SPHN</name>
<feature type="chain" id="PRO_5036849857" description="Peptidyl-prolyl cis-trans isomerase" evidence="7">
    <location>
        <begin position="22"/>
        <end position="167"/>
    </location>
</feature>
<evidence type="ECO:0000256" key="1">
    <source>
        <dbReference type="ARBA" id="ARBA00000971"/>
    </source>
</evidence>
<reference evidence="9" key="2">
    <citation type="submission" date="2020-09" db="EMBL/GenBank/DDBJ databases">
        <authorList>
            <person name="Sun Q."/>
            <person name="Kim S."/>
        </authorList>
    </citation>
    <scope>NUCLEOTIDE SEQUENCE</scope>
    <source>
        <strain evidence="9">KCTC 32255</strain>
    </source>
</reference>
<dbReference type="EMBL" id="BMZA01000007">
    <property type="protein sequence ID" value="GGZ06476.1"/>
    <property type="molecule type" value="Genomic_DNA"/>
</dbReference>
<dbReference type="Proteomes" id="UP000648075">
    <property type="component" value="Unassembled WGS sequence"/>
</dbReference>
<evidence type="ECO:0000256" key="3">
    <source>
        <dbReference type="ARBA" id="ARBA00023110"/>
    </source>
</evidence>
<dbReference type="AlphaFoldDB" id="A0A918PFY3"/>
<gene>
    <name evidence="9" type="ORF">GCM10011614_21780</name>
</gene>
<evidence type="ECO:0000256" key="6">
    <source>
        <dbReference type="RuleBase" id="RU003915"/>
    </source>
</evidence>
<comment type="similarity">
    <text evidence="2 6">Belongs to the FKBP-type PPIase family.</text>
</comment>
<feature type="signal peptide" evidence="7">
    <location>
        <begin position="1"/>
        <end position="21"/>
    </location>
</feature>
<sequence>MRVRGFAAVLLAGMVPAVAVAQPAPATAPQPAVTVETLAPGSGGTVPEHSWVLIDYKGMLTNGTVFDQQQHMPMALDGVVPGFARGLVQMQRGGRYKLTIPPELGYGAQQTGPIPPNSTLVFEISLIDFKTPAEIAVIEAEAQQRAAVQAQALIDMAKSDKIAPPAP</sequence>
<accession>A0A918PFY3</accession>
<feature type="domain" description="PPIase FKBP-type" evidence="8">
    <location>
        <begin position="49"/>
        <end position="130"/>
    </location>
</feature>
<dbReference type="PANTHER" id="PTHR43811:SF19">
    <property type="entry name" value="39 KDA FK506-BINDING NUCLEAR PROTEIN"/>
    <property type="match status" value="1"/>
</dbReference>
<dbReference type="PROSITE" id="PS50059">
    <property type="entry name" value="FKBP_PPIASE"/>
    <property type="match status" value="1"/>
</dbReference>
<evidence type="ECO:0000256" key="5">
    <source>
        <dbReference type="PROSITE-ProRule" id="PRU00277"/>
    </source>
</evidence>
<evidence type="ECO:0000256" key="2">
    <source>
        <dbReference type="ARBA" id="ARBA00006577"/>
    </source>
</evidence>
<comment type="catalytic activity">
    <reaction evidence="1 5 6">
        <text>[protein]-peptidylproline (omega=180) = [protein]-peptidylproline (omega=0)</text>
        <dbReference type="Rhea" id="RHEA:16237"/>
        <dbReference type="Rhea" id="RHEA-COMP:10747"/>
        <dbReference type="Rhea" id="RHEA-COMP:10748"/>
        <dbReference type="ChEBI" id="CHEBI:83833"/>
        <dbReference type="ChEBI" id="CHEBI:83834"/>
        <dbReference type="EC" id="5.2.1.8"/>
    </reaction>
</comment>
<keyword evidence="7" id="KW-0732">Signal</keyword>
<dbReference type="Gene3D" id="3.10.50.40">
    <property type="match status" value="1"/>
</dbReference>
<keyword evidence="3 5" id="KW-0697">Rotamase</keyword>
<evidence type="ECO:0000256" key="7">
    <source>
        <dbReference type="SAM" id="SignalP"/>
    </source>
</evidence>
<evidence type="ECO:0000259" key="8">
    <source>
        <dbReference type="PROSITE" id="PS50059"/>
    </source>
</evidence>
<proteinExistence type="inferred from homology"/>
<comment type="caution">
    <text evidence="9">The sequence shown here is derived from an EMBL/GenBank/DDBJ whole genome shotgun (WGS) entry which is preliminary data.</text>
</comment>
<evidence type="ECO:0000313" key="10">
    <source>
        <dbReference type="Proteomes" id="UP000648075"/>
    </source>
</evidence>